<accession>A0ABT3JRT6</accession>
<reference evidence="2 3" key="1">
    <citation type="submission" date="2022-10" db="EMBL/GenBank/DDBJ databases">
        <title>Kaistella sp. BT-6-1-3.</title>
        <authorList>
            <person name="Ai J."/>
            <person name="Deng Z."/>
        </authorList>
    </citation>
    <scope>NUCLEOTIDE SEQUENCE [LARGE SCALE GENOMIC DNA]</scope>
    <source>
        <strain evidence="2 3">BT6-1-3</strain>
    </source>
</reference>
<proteinExistence type="predicted"/>
<feature type="domain" description="RES" evidence="1">
    <location>
        <begin position="173"/>
        <end position="327"/>
    </location>
</feature>
<protein>
    <submittedName>
        <fullName evidence="2">RES family NAD+ phosphorylase</fullName>
    </submittedName>
</protein>
<dbReference type="InterPro" id="IPR014914">
    <property type="entry name" value="RES_dom"/>
</dbReference>
<name>A0ABT3JRT6_9FLAO</name>
<dbReference type="Pfam" id="PF08808">
    <property type="entry name" value="RES"/>
    <property type="match status" value="1"/>
</dbReference>
<evidence type="ECO:0000259" key="1">
    <source>
        <dbReference type="SMART" id="SM00953"/>
    </source>
</evidence>
<sequence>MQFVCKNCFSDKELIGFIISQGKSGNCDCCKSLEVETIELVELLDFFKELFDNFQIKQDGDKSLISLIQGNWNLFSSLDCGNKILNEALNQTDSIINNSEEVVDFSDEILENINYWSILKEQLKWEKRYFTNIETLTEDLGWDSFFESKTIINDDETYYRARLHQNSNEDIYPIDKMSSPPPQYASAGRANPIGIPYLYLSDNEETILYEVRASYLDEISVAVFTKNEEYQNEIIISDFTEAPTLYHPTEINKKIKSTLLKKLISRDLSKPMRRYDSELDYIPTQFICEFIKTFTNVQGIKFRSSLHNTGSNLVLFNQETMKCRNVKKVQISKINIKAKNL</sequence>
<organism evidence="2 3">
    <name type="scientific">Kaistella yananensis</name>
    <dbReference type="NCBI Taxonomy" id="2989820"/>
    <lineage>
        <taxon>Bacteria</taxon>
        <taxon>Pseudomonadati</taxon>
        <taxon>Bacteroidota</taxon>
        <taxon>Flavobacteriia</taxon>
        <taxon>Flavobacteriales</taxon>
        <taxon>Weeksellaceae</taxon>
        <taxon>Chryseobacterium group</taxon>
        <taxon>Kaistella</taxon>
    </lineage>
</organism>
<dbReference type="EMBL" id="JAPCHZ010000009">
    <property type="protein sequence ID" value="MCW4453171.1"/>
    <property type="molecule type" value="Genomic_DNA"/>
</dbReference>
<evidence type="ECO:0000313" key="3">
    <source>
        <dbReference type="Proteomes" id="UP001209107"/>
    </source>
</evidence>
<comment type="caution">
    <text evidence="2">The sequence shown here is derived from an EMBL/GenBank/DDBJ whole genome shotgun (WGS) entry which is preliminary data.</text>
</comment>
<dbReference type="Proteomes" id="UP001209107">
    <property type="component" value="Unassembled WGS sequence"/>
</dbReference>
<evidence type="ECO:0000313" key="2">
    <source>
        <dbReference type="EMBL" id="MCW4453171.1"/>
    </source>
</evidence>
<dbReference type="SMART" id="SM00953">
    <property type="entry name" value="RES"/>
    <property type="match status" value="1"/>
</dbReference>
<keyword evidence="3" id="KW-1185">Reference proteome</keyword>
<gene>
    <name evidence="2" type="ORF">OK344_13275</name>
</gene>
<dbReference type="RefSeq" id="WP_265145212.1">
    <property type="nucleotide sequence ID" value="NZ_JAPCHZ010000009.1"/>
</dbReference>